<dbReference type="EMBL" id="MINN01000128">
    <property type="protein sequence ID" value="OIU68845.1"/>
    <property type="molecule type" value="Genomic_DNA"/>
</dbReference>
<comment type="caution">
    <text evidence="2">The sequence shown here is derived from an EMBL/GenBank/DDBJ whole genome shotgun (WGS) entry which is preliminary data.</text>
</comment>
<sequence length="63" mass="7033">MTESQAKEIALKQIQGTVVKVELETDNGVQVYEVDVKTPTKLFEVKIDANTGKVLKVEKENNN</sequence>
<organism evidence="2 3">
    <name type="scientific">Rossellomorea aquimaris</name>
    <dbReference type="NCBI Taxonomy" id="189382"/>
    <lineage>
        <taxon>Bacteria</taxon>
        <taxon>Bacillati</taxon>
        <taxon>Bacillota</taxon>
        <taxon>Bacilli</taxon>
        <taxon>Bacillales</taxon>
        <taxon>Bacillaceae</taxon>
        <taxon>Rossellomorea</taxon>
    </lineage>
</organism>
<gene>
    <name evidence="2" type="ORF">BHE18_16565</name>
</gene>
<evidence type="ECO:0000259" key="1">
    <source>
        <dbReference type="Pfam" id="PF03413"/>
    </source>
</evidence>
<dbReference type="Proteomes" id="UP000182062">
    <property type="component" value="Unassembled WGS sequence"/>
</dbReference>
<proteinExistence type="predicted"/>
<feature type="domain" description="PepSY" evidence="1">
    <location>
        <begin position="2"/>
        <end position="58"/>
    </location>
</feature>
<accession>A0A1J6VUB0</accession>
<dbReference type="AlphaFoldDB" id="A0A1J6VUB0"/>
<evidence type="ECO:0000313" key="2">
    <source>
        <dbReference type="EMBL" id="OIU68845.1"/>
    </source>
</evidence>
<keyword evidence="3" id="KW-1185">Reference proteome</keyword>
<dbReference type="Pfam" id="PF03413">
    <property type="entry name" value="PepSY"/>
    <property type="match status" value="1"/>
</dbReference>
<dbReference type="InterPro" id="IPR025711">
    <property type="entry name" value="PepSY"/>
</dbReference>
<name>A0A1J6VUB0_9BACI</name>
<reference evidence="2 3" key="1">
    <citation type="submission" date="2016-09" db="EMBL/GenBank/DDBJ databases">
        <title>Bacillus aquimaris SAMM genome sequence reveals colonization and biosurfactant production capacities.</title>
        <authorList>
            <person name="Waghmode S.R."/>
            <person name="Suryavanshi M.V."/>
        </authorList>
    </citation>
    <scope>NUCLEOTIDE SEQUENCE [LARGE SCALE GENOMIC DNA]</scope>
    <source>
        <strain evidence="2 3">SAMM</strain>
    </source>
</reference>
<protein>
    <recommendedName>
        <fullName evidence="1">PepSY domain-containing protein</fullName>
    </recommendedName>
</protein>
<evidence type="ECO:0000313" key="3">
    <source>
        <dbReference type="Proteomes" id="UP000182062"/>
    </source>
</evidence>
<dbReference type="Gene3D" id="3.10.450.40">
    <property type="match status" value="1"/>
</dbReference>